<evidence type="ECO:0000256" key="7">
    <source>
        <dbReference type="ARBA" id="ARBA00022989"/>
    </source>
</evidence>
<keyword evidence="7 11" id="KW-1133">Transmembrane helix</keyword>
<dbReference type="Gene3D" id="1.20.120.220">
    <property type="entry name" value="ATP synthase, F0 complex, subunit A"/>
    <property type="match status" value="1"/>
</dbReference>
<evidence type="ECO:0000256" key="5">
    <source>
        <dbReference type="ARBA" id="ARBA00022692"/>
    </source>
</evidence>
<keyword evidence="3" id="KW-0813">Transport</keyword>
<organism evidence="12 13">
    <name type="scientific">Carnegiea gigantea</name>
    <dbReference type="NCBI Taxonomy" id="171969"/>
    <lineage>
        <taxon>Eukaryota</taxon>
        <taxon>Viridiplantae</taxon>
        <taxon>Streptophyta</taxon>
        <taxon>Embryophyta</taxon>
        <taxon>Tracheophyta</taxon>
        <taxon>Spermatophyta</taxon>
        <taxon>Magnoliopsida</taxon>
        <taxon>eudicotyledons</taxon>
        <taxon>Gunneridae</taxon>
        <taxon>Pentapetalae</taxon>
        <taxon>Caryophyllales</taxon>
        <taxon>Cactineae</taxon>
        <taxon>Cactaceae</taxon>
        <taxon>Cactoideae</taxon>
        <taxon>Echinocereeae</taxon>
        <taxon>Carnegiea</taxon>
    </lineage>
</organism>
<dbReference type="EMBL" id="JAKOGI010000212">
    <property type="protein sequence ID" value="KAJ8439661.1"/>
    <property type="molecule type" value="Genomic_DNA"/>
</dbReference>
<keyword evidence="8" id="KW-0406">Ion transport</keyword>
<dbReference type="GO" id="GO:0045259">
    <property type="term" value="C:proton-transporting ATP synthase complex"/>
    <property type="evidence" value="ECO:0007669"/>
    <property type="project" value="UniProtKB-KW"/>
</dbReference>
<evidence type="ECO:0000256" key="4">
    <source>
        <dbReference type="ARBA" id="ARBA00022547"/>
    </source>
</evidence>
<keyword evidence="6" id="KW-0375">Hydrogen ion transport</keyword>
<comment type="subcellular location">
    <subcellularLocation>
        <location evidence="1">Membrane</location>
        <topology evidence="1">Multi-pass membrane protein</topology>
    </subcellularLocation>
</comment>
<evidence type="ECO:0000256" key="11">
    <source>
        <dbReference type="SAM" id="Phobius"/>
    </source>
</evidence>
<feature type="transmembrane region" description="Helical" evidence="11">
    <location>
        <begin position="157"/>
        <end position="177"/>
    </location>
</feature>
<dbReference type="Pfam" id="PF00119">
    <property type="entry name" value="ATP-synt_A"/>
    <property type="match status" value="1"/>
</dbReference>
<keyword evidence="13" id="KW-1185">Reference proteome</keyword>
<dbReference type="SUPFAM" id="SSF81336">
    <property type="entry name" value="F1F0 ATP synthase subunit A"/>
    <property type="match status" value="1"/>
</dbReference>
<keyword evidence="5 11" id="KW-0812">Transmembrane</keyword>
<comment type="similarity">
    <text evidence="2">Belongs to the ATPase A chain family.</text>
</comment>
<evidence type="ECO:0000313" key="13">
    <source>
        <dbReference type="Proteomes" id="UP001153076"/>
    </source>
</evidence>
<dbReference type="InterPro" id="IPR045082">
    <property type="entry name" value="ATP_syn_F0_a_bact/chloroplast"/>
</dbReference>
<keyword evidence="4" id="KW-0138">CF(0)</keyword>
<feature type="transmembrane region" description="Helical" evidence="11">
    <location>
        <begin position="102"/>
        <end position="119"/>
    </location>
</feature>
<dbReference type="Proteomes" id="UP001153076">
    <property type="component" value="Unassembled WGS sequence"/>
</dbReference>
<evidence type="ECO:0000256" key="8">
    <source>
        <dbReference type="ARBA" id="ARBA00023065"/>
    </source>
</evidence>
<dbReference type="AlphaFoldDB" id="A0A9Q1K927"/>
<reference evidence="12" key="1">
    <citation type="submission" date="2022-04" db="EMBL/GenBank/DDBJ databases">
        <title>Carnegiea gigantea Genome sequencing and assembly v2.</title>
        <authorList>
            <person name="Copetti D."/>
            <person name="Sanderson M.J."/>
            <person name="Burquez A."/>
            <person name="Wojciechowski M.F."/>
        </authorList>
    </citation>
    <scope>NUCLEOTIDE SEQUENCE</scope>
    <source>
        <strain evidence="12">SGP5-SGP5p</strain>
        <tissue evidence="12">Aerial part</tissue>
    </source>
</reference>
<name>A0A9Q1K927_9CARY</name>
<evidence type="ECO:0000256" key="1">
    <source>
        <dbReference type="ARBA" id="ARBA00004141"/>
    </source>
</evidence>
<evidence type="ECO:0000256" key="6">
    <source>
        <dbReference type="ARBA" id="ARBA00022781"/>
    </source>
</evidence>
<proteinExistence type="inferred from homology"/>
<dbReference type="GO" id="GO:0015078">
    <property type="term" value="F:proton transmembrane transporter activity"/>
    <property type="evidence" value="ECO:0007669"/>
    <property type="project" value="InterPro"/>
</dbReference>
<evidence type="ECO:0000256" key="3">
    <source>
        <dbReference type="ARBA" id="ARBA00022448"/>
    </source>
</evidence>
<evidence type="ECO:0000256" key="2">
    <source>
        <dbReference type="ARBA" id="ARBA00006810"/>
    </source>
</evidence>
<dbReference type="InterPro" id="IPR035908">
    <property type="entry name" value="F0_ATP_A_sf"/>
</dbReference>
<dbReference type="PANTHER" id="PTHR42823">
    <property type="entry name" value="ATP SYNTHASE SUBUNIT A, CHLOROPLASTIC"/>
    <property type="match status" value="1"/>
</dbReference>
<dbReference type="PANTHER" id="PTHR42823:SF3">
    <property type="entry name" value="ATP SYNTHASE SUBUNIT A, CHLOROPLASTIC"/>
    <property type="match status" value="1"/>
</dbReference>
<evidence type="ECO:0000256" key="9">
    <source>
        <dbReference type="ARBA" id="ARBA00023136"/>
    </source>
</evidence>
<keyword evidence="10" id="KW-0066">ATP synthesis</keyword>
<keyword evidence="9 11" id="KW-0472">Membrane</keyword>
<gene>
    <name evidence="12" type="ORF">Cgig2_017934</name>
</gene>
<accession>A0A9Q1K927</accession>
<comment type="caution">
    <text evidence="12">The sequence shown here is derived from an EMBL/GenBank/DDBJ whole genome shotgun (WGS) entry which is preliminary data.</text>
</comment>
<dbReference type="OrthoDB" id="2303at2759"/>
<dbReference type="GO" id="GO:0015986">
    <property type="term" value="P:proton motive force-driven ATP synthesis"/>
    <property type="evidence" value="ECO:0007669"/>
    <property type="project" value="InterPro"/>
</dbReference>
<evidence type="ECO:0000313" key="12">
    <source>
        <dbReference type="EMBL" id="KAJ8439661.1"/>
    </source>
</evidence>
<evidence type="ECO:0000256" key="10">
    <source>
        <dbReference type="ARBA" id="ARBA00023310"/>
    </source>
</evidence>
<dbReference type="InterPro" id="IPR000568">
    <property type="entry name" value="ATP_synth_F0_asu"/>
</dbReference>
<protein>
    <submittedName>
        <fullName evidence="12">Uncharacterized protein</fullName>
    </submittedName>
</protein>
<sequence>MNVLSYSINKLKGLYDISAAEVGQHFYWQIGSAVIAVRNPQTALTDGQNFFEYILEFVEDVSKTQIGEEYRPWVPFIETMGSFTLENHTVTSRESAALTNDINITVALALLTSVAYFYVGLTKKRLGYFVKYIQPTPILLPVNILEDFTKPLSLNDLVVLILVSLVPLLVHVPIMFLRLFTSGNQALICATLETAYIGESMEGHH</sequence>